<dbReference type="AlphaFoldDB" id="A0A1G9RTQ5"/>
<proteinExistence type="predicted"/>
<dbReference type="EMBL" id="LT629701">
    <property type="protein sequence ID" value="SDM26616.1"/>
    <property type="molecule type" value="Genomic_DNA"/>
</dbReference>
<name>A0A1G9RTQ5_ALLAB</name>
<protein>
    <submittedName>
        <fullName evidence="1">Uncharacterized protein</fullName>
    </submittedName>
</protein>
<gene>
    <name evidence="1" type="ORF">SAMN04489726_0678</name>
</gene>
<accession>A0A1G9RTQ5</accession>
<evidence type="ECO:0000313" key="2">
    <source>
        <dbReference type="Proteomes" id="UP000183376"/>
    </source>
</evidence>
<evidence type="ECO:0000313" key="1">
    <source>
        <dbReference type="EMBL" id="SDM26616.1"/>
    </source>
</evidence>
<reference evidence="1 2" key="1">
    <citation type="submission" date="2016-10" db="EMBL/GenBank/DDBJ databases">
        <authorList>
            <person name="de Groot N.N."/>
        </authorList>
    </citation>
    <scope>NUCLEOTIDE SEQUENCE [LARGE SCALE GENOMIC DNA]</scope>
    <source>
        <strain evidence="1 2">DSM 44149</strain>
    </source>
</reference>
<dbReference type="STRING" id="211114.SAMN04489726_0678"/>
<organism evidence="1 2">
    <name type="scientific">Allokutzneria albata</name>
    <name type="common">Kibdelosporangium albatum</name>
    <dbReference type="NCBI Taxonomy" id="211114"/>
    <lineage>
        <taxon>Bacteria</taxon>
        <taxon>Bacillati</taxon>
        <taxon>Actinomycetota</taxon>
        <taxon>Actinomycetes</taxon>
        <taxon>Pseudonocardiales</taxon>
        <taxon>Pseudonocardiaceae</taxon>
        <taxon>Allokutzneria</taxon>
    </lineage>
</organism>
<dbReference type="Proteomes" id="UP000183376">
    <property type="component" value="Chromosome I"/>
</dbReference>
<keyword evidence="2" id="KW-1185">Reference proteome</keyword>
<sequence>MTAGHALVCSRGGAARVSKRCRLDSEESMTCWAVDTLDEAGT</sequence>